<dbReference type="RefSeq" id="WP_406698228.1">
    <property type="nucleotide sequence ID" value="NZ_CP155447.1"/>
</dbReference>
<gene>
    <name evidence="2" type="ORF">V5E97_05180</name>
</gene>
<evidence type="ECO:0008006" key="3">
    <source>
        <dbReference type="Google" id="ProtNLM"/>
    </source>
</evidence>
<protein>
    <recommendedName>
        <fullName evidence="3">Transposase</fullName>
    </recommendedName>
</protein>
<accession>A0AAU7CJW5</accession>
<proteinExistence type="predicted"/>
<name>A0AAU7CJW5_9BACT</name>
<organism evidence="2">
    <name type="scientific">Singulisphaera sp. Ch08</name>
    <dbReference type="NCBI Taxonomy" id="3120278"/>
    <lineage>
        <taxon>Bacteria</taxon>
        <taxon>Pseudomonadati</taxon>
        <taxon>Planctomycetota</taxon>
        <taxon>Planctomycetia</taxon>
        <taxon>Isosphaerales</taxon>
        <taxon>Isosphaeraceae</taxon>
        <taxon>Singulisphaera</taxon>
    </lineage>
</organism>
<dbReference type="EMBL" id="CP155447">
    <property type="protein sequence ID" value="XBH05412.1"/>
    <property type="molecule type" value="Genomic_DNA"/>
</dbReference>
<evidence type="ECO:0000313" key="2">
    <source>
        <dbReference type="EMBL" id="XBH05412.1"/>
    </source>
</evidence>
<evidence type="ECO:0000256" key="1">
    <source>
        <dbReference type="SAM" id="MobiDB-lite"/>
    </source>
</evidence>
<sequence>MAKVRKGLTAGAPKVGRGRRGTQAAKRTVQRKKRIEHKAGELFEHRYLLVKRRLSASEHATLRRISRGQPQLRTLRELMEGVIRLFDRRCRLATALAKLARLRRFGRLRETLKKLESPGLEKALVFLDARLLGTTSNAVERGNRRHRKMQKTVYRVRTLGEIEGRLALDLQRELRRTDRSKRTRSLHKIRAA</sequence>
<dbReference type="AlphaFoldDB" id="A0AAU7CJW5"/>
<reference evidence="2" key="1">
    <citation type="submission" date="2024-05" db="EMBL/GenBank/DDBJ databases">
        <title>Planctomycetes of the genus Singulisphaera possess chitinolytic capabilities.</title>
        <authorList>
            <person name="Ivanova A."/>
        </authorList>
    </citation>
    <scope>NUCLEOTIDE SEQUENCE</scope>
    <source>
        <strain evidence="2">Ch08T</strain>
    </source>
</reference>
<feature type="region of interest" description="Disordered" evidence="1">
    <location>
        <begin position="1"/>
        <end position="26"/>
    </location>
</feature>